<sequence length="586" mass="66193">MELENSQNNALAKLPILKLGEYEMWEIRIKQYFQIQDYALWEMTVPSTTEEKNCKKMISKARSLLLHGTPKNYQLLPKQNNASRGFKCLKFLEAYLLKGIHKWCILDDKPDFETMGLDDLYNNFKIVEQKVKRTVAANNDDKNLAFLTTSSPSSTNTINTVNTGVSTGNTKRARSSIRELKEDIIEGSSTRINSSKHGFKAFTDTEVKVYLIGISLRTELEKVKEEKEAFEFKLAKFEKSSKDLDDLLYASPESNNSKENTDDSLTQQPKTVTETSSVVSPLKVDKAWKEKFFHPANHVRVEEPKKARENIGAPIIEDWCSRHMTGNIAHLSDFKDFDGGYVTFVGGAYGGRITGKREKGIKREYSVARTPQKNGVAERKNRTLIEATRTMLADSKLPTTFWTEAVSTACYVQNRVLIVKPHNKTPYELFKGFKPAIGFMKPFGCHVTILNTLDNLSKFDGKSDEGFFVGYSLSSKAFRVYNTRTRKVQENLHIGFLENKPMIEGNGPKWLFDIDSLTQSMNYVPVVAGTFSNDFAGIQGVSESSTSSQQDQDNQDCIVMPIWKDASYFGDAAPRSVADAQIQDKD</sequence>
<dbReference type="InterPro" id="IPR012337">
    <property type="entry name" value="RNaseH-like_sf"/>
</dbReference>
<evidence type="ECO:0000259" key="2">
    <source>
        <dbReference type="PROSITE" id="PS50994"/>
    </source>
</evidence>
<proteinExistence type="predicted"/>
<dbReference type="InterPro" id="IPR001584">
    <property type="entry name" value="Integrase_cat-core"/>
</dbReference>
<gene>
    <name evidence="3" type="ORF">Tco_0978327</name>
</gene>
<feature type="compositionally biased region" description="Polar residues" evidence="1">
    <location>
        <begin position="252"/>
        <end position="277"/>
    </location>
</feature>
<dbReference type="InterPro" id="IPR057670">
    <property type="entry name" value="SH3_retrovirus"/>
</dbReference>
<dbReference type="Pfam" id="PF25597">
    <property type="entry name" value="SH3_retrovirus"/>
    <property type="match status" value="1"/>
</dbReference>
<keyword evidence="4" id="KW-1185">Reference proteome</keyword>
<evidence type="ECO:0000256" key="1">
    <source>
        <dbReference type="SAM" id="MobiDB-lite"/>
    </source>
</evidence>
<organism evidence="3 4">
    <name type="scientific">Tanacetum coccineum</name>
    <dbReference type="NCBI Taxonomy" id="301880"/>
    <lineage>
        <taxon>Eukaryota</taxon>
        <taxon>Viridiplantae</taxon>
        <taxon>Streptophyta</taxon>
        <taxon>Embryophyta</taxon>
        <taxon>Tracheophyta</taxon>
        <taxon>Spermatophyta</taxon>
        <taxon>Magnoliopsida</taxon>
        <taxon>eudicotyledons</taxon>
        <taxon>Gunneridae</taxon>
        <taxon>Pentapetalae</taxon>
        <taxon>asterids</taxon>
        <taxon>campanulids</taxon>
        <taxon>Asterales</taxon>
        <taxon>Asteraceae</taxon>
        <taxon>Asteroideae</taxon>
        <taxon>Anthemideae</taxon>
        <taxon>Anthemidinae</taxon>
        <taxon>Tanacetum</taxon>
    </lineage>
</organism>
<dbReference type="PANTHER" id="PTHR42648">
    <property type="entry name" value="TRANSPOSASE, PUTATIVE-RELATED"/>
    <property type="match status" value="1"/>
</dbReference>
<evidence type="ECO:0000313" key="3">
    <source>
        <dbReference type="EMBL" id="GJT52170.1"/>
    </source>
</evidence>
<feature type="non-terminal residue" evidence="3">
    <location>
        <position position="586"/>
    </location>
</feature>
<dbReference type="PROSITE" id="PS50994">
    <property type="entry name" value="INTEGRASE"/>
    <property type="match status" value="1"/>
</dbReference>
<dbReference type="InterPro" id="IPR036397">
    <property type="entry name" value="RNaseH_sf"/>
</dbReference>
<evidence type="ECO:0000313" key="4">
    <source>
        <dbReference type="Proteomes" id="UP001151760"/>
    </source>
</evidence>
<dbReference type="Proteomes" id="UP001151760">
    <property type="component" value="Unassembled WGS sequence"/>
</dbReference>
<dbReference type="SUPFAM" id="SSF53098">
    <property type="entry name" value="Ribonuclease H-like"/>
    <property type="match status" value="1"/>
</dbReference>
<reference evidence="3" key="1">
    <citation type="journal article" date="2022" name="Int. J. Mol. Sci.">
        <title>Draft Genome of Tanacetum Coccineum: Genomic Comparison of Closely Related Tanacetum-Family Plants.</title>
        <authorList>
            <person name="Yamashiro T."/>
            <person name="Shiraishi A."/>
            <person name="Nakayama K."/>
            <person name="Satake H."/>
        </authorList>
    </citation>
    <scope>NUCLEOTIDE SEQUENCE</scope>
</reference>
<feature type="domain" description="Integrase catalytic" evidence="2">
    <location>
        <begin position="357"/>
        <end position="434"/>
    </location>
</feature>
<dbReference type="EMBL" id="BQNB010016470">
    <property type="protein sequence ID" value="GJT52170.1"/>
    <property type="molecule type" value="Genomic_DNA"/>
</dbReference>
<reference evidence="3" key="2">
    <citation type="submission" date="2022-01" db="EMBL/GenBank/DDBJ databases">
        <authorList>
            <person name="Yamashiro T."/>
            <person name="Shiraishi A."/>
            <person name="Satake H."/>
            <person name="Nakayama K."/>
        </authorList>
    </citation>
    <scope>NUCLEOTIDE SEQUENCE</scope>
</reference>
<dbReference type="InterPro" id="IPR039537">
    <property type="entry name" value="Retrotran_Ty1/copia-like"/>
</dbReference>
<protein>
    <submittedName>
        <fullName evidence="3">Ribonuclease H-like domain-containing protein</fullName>
    </submittedName>
</protein>
<dbReference type="PANTHER" id="PTHR42648:SF32">
    <property type="entry name" value="RIBONUCLEASE H-LIKE DOMAIN, GAG-PRE-INTEGRASE DOMAIN PROTEIN-RELATED"/>
    <property type="match status" value="1"/>
</dbReference>
<comment type="caution">
    <text evidence="3">The sequence shown here is derived from an EMBL/GenBank/DDBJ whole genome shotgun (WGS) entry which is preliminary data.</text>
</comment>
<feature type="region of interest" description="Disordered" evidence="1">
    <location>
        <begin position="248"/>
        <end position="277"/>
    </location>
</feature>
<accession>A0ABQ5EMR5</accession>
<name>A0ABQ5EMR5_9ASTR</name>
<dbReference type="Gene3D" id="3.30.420.10">
    <property type="entry name" value="Ribonuclease H-like superfamily/Ribonuclease H"/>
    <property type="match status" value="1"/>
</dbReference>